<sequence>MSTIISKFSVLTSVLVGDTAFPTTLISRSLYFAILYPSKISLEFCLKRFLKPNVFISWDNIFIESRGYMAGVFMRLVGEHKAKKGLIRIEIEEENGIARKVMISGDFFIYPESVVDELEKTLEGVRVEDIEGKLDEFFSIRHDVEMPYISVEDFKIAIRKALEERK</sequence>
<dbReference type="PANTHER" id="PTHR43679:SF2">
    <property type="entry name" value="OCTANOYL-[GCVH]:PROTEIN N-OCTANOYLTRANSFERASE"/>
    <property type="match status" value="1"/>
</dbReference>
<evidence type="ECO:0000256" key="3">
    <source>
        <dbReference type="ARBA" id="ARBA00012367"/>
    </source>
</evidence>
<evidence type="ECO:0000256" key="5">
    <source>
        <dbReference type="ARBA" id="ARBA00022741"/>
    </source>
</evidence>
<name>Q9V183_PYRAB</name>
<dbReference type="HOGENOM" id="CLU_1599076_0_0_2"/>
<dbReference type="Pfam" id="PF10437">
    <property type="entry name" value="Lip_prot_lig_C"/>
    <property type="match status" value="1"/>
</dbReference>
<feature type="domain" description="Lipoate protein ligase C-terminal" evidence="8">
    <location>
        <begin position="79"/>
        <end position="135"/>
    </location>
</feature>
<dbReference type="Proteomes" id="UP000000810">
    <property type="component" value="Chromosome"/>
</dbReference>
<dbReference type="Gene3D" id="3.30.390.50">
    <property type="entry name" value="CO dehydrogenase flavoprotein, C-terminal domain"/>
    <property type="match status" value="1"/>
</dbReference>
<protein>
    <recommendedName>
        <fullName evidence="3">lipoate--protein ligase</fullName>
        <ecNumber evidence="3">6.3.1.20</ecNumber>
    </recommendedName>
</protein>
<dbReference type="PATRIC" id="fig|272844.11.peg.580"/>
<dbReference type="GO" id="GO:0005524">
    <property type="term" value="F:ATP binding"/>
    <property type="evidence" value="ECO:0007669"/>
    <property type="project" value="UniProtKB-KW"/>
</dbReference>
<evidence type="ECO:0000256" key="7">
    <source>
        <dbReference type="ARBA" id="ARBA00048037"/>
    </source>
</evidence>
<dbReference type="EC" id="6.3.1.20" evidence="3"/>
<dbReference type="PIR" id="D75173">
    <property type="entry name" value="D75173"/>
</dbReference>
<comment type="catalytic activity">
    <reaction evidence="7">
        <text>L-lysyl-[lipoyl-carrier protein] + (R)-lipoate + ATP = N(6)-[(R)-lipoyl]-L-lysyl-[lipoyl-carrier protein] + AMP + diphosphate + H(+)</text>
        <dbReference type="Rhea" id="RHEA:49288"/>
        <dbReference type="Rhea" id="RHEA-COMP:10500"/>
        <dbReference type="Rhea" id="RHEA-COMP:10502"/>
        <dbReference type="ChEBI" id="CHEBI:15378"/>
        <dbReference type="ChEBI" id="CHEBI:29969"/>
        <dbReference type="ChEBI" id="CHEBI:30616"/>
        <dbReference type="ChEBI" id="CHEBI:33019"/>
        <dbReference type="ChEBI" id="CHEBI:83088"/>
        <dbReference type="ChEBI" id="CHEBI:83099"/>
        <dbReference type="ChEBI" id="CHEBI:456215"/>
        <dbReference type="EC" id="6.3.1.20"/>
    </reaction>
</comment>
<dbReference type="InterPro" id="IPR019491">
    <property type="entry name" value="Lipoate_protein_ligase_C"/>
</dbReference>
<keyword evidence="4 9" id="KW-0436">Ligase</keyword>
<dbReference type="GO" id="GO:0016979">
    <property type="term" value="F:lipoate-protein ligase activity"/>
    <property type="evidence" value="ECO:0007669"/>
    <property type="project" value="UniProtKB-EC"/>
</dbReference>
<dbReference type="InterPro" id="IPR050664">
    <property type="entry name" value="Octanoyltrans_LipM/LipL"/>
</dbReference>
<keyword evidence="10" id="KW-1185">Reference proteome</keyword>
<evidence type="ECO:0000256" key="6">
    <source>
        <dbReference type="ARBA" id="ARBA00022840"/>
    </source>
</evidence>
<dbReference type="STRING" id="272844.PAB0376"/>
<dbReference type="PhylomeDB" id="Q9V183"/>
<dbReference type="PANTHER" id="PTHR43679">
    <property type="entry name" value="OCTANOYLTRANSFERASE LIPM-RELATED"/>
    <property type="match status" value="1"/>
</dbReference>
<organism evidence="9 10">
    <name type="scientific">Pyrococcus abyssi (strain GE5 / Orsay)</name>
    <dbReference type="NCBI Taxonomy" id="272844"/>
    <lineage>
        <taxon>Archaea</taxon>
        <taxon>Methanobacteriati</taxon>
        <taxon>Methanobacteriota</taxon>
        <taxon>Thermococci</taxon>
        <taxon>Thermococcales</taxon>
        <taxon>Thermococcaceae</taxon>
        <taxon>Pyrococcus</taxon>
    </lineage>
</organism>
<evidence type="ECO:0000256" key="4">
    <source>
        <dbReference type="ARBA" id="ARBA00022598"/>
    </source>
</evidence>
<accession>Q9V183</accession>
<evidence type="ECO:0000256" key="1">
    <source>
        <dbReference type="ARBA" id="ARBA00005085"/>
    </source>
</evidence>
<dbReference type="KEGG" id="pab:PAB0376"/>
<evidence type="ECO:0000313" key="10">
    <source>
        <dbReference type="Proteomes" id="UP000000810"/>
    </source>
</evidence>
<evidence type="ECO:0000313" key="9">
    <source>
        <dbReference type="EMBL" id="CAB49467.1"/>
    </source>
</evidence>
<comment type="pathway">
    <text evidence="2">Protein modification; protein lipoylation via exogenous pathway; protein N(6)-(lipoyl)lysine from lipoate: step 1/2.</text>
</comment>
<dbReference type="AlphaFoldDB" id="Q9V183"/>
<dbReference type="EMBL" id="AJ248284">
    <property type="protein sequence ID" value="CAB49467.1"/>
    <property type="molecule type" value="Genomic_DNA"/>
</dbReference>
<dbReference type="UniPathway" id="UPA00537">
    <property type="reaction ID" value="UER00594"/>
</dbReference>
<reference evidence="9 10" key="1">
    <citation type="journal article" date="2003" name="Mol. Microbiol.">
        <title>An integrated analysis of the genome of the hyperthermophilic archaeon Pyrococcus abyssi.</title>
        <authorList>
            <person name="Cohen G."/>
            <person name="Barbe V."/>
            <person name="Flament D."/>
            <person name="Galperin M."/>
            <person name="Heilig R."/>
            <person name="Ripp R."/>
            <person name="Lecompte O."/>
            <person name="Prieur D."/>
            <person name="Poch O."/>
            <person name="Quellerou J."/>
            <person name="Thierry J.C."/>
            <person name="Van der Oost J."/>
            <person name="Weissenbach J."/>
            <person name="Zivanovic Y."/>
            <person name="Forterre P."/>
        </authorList>
    </citation>
    <scope>NUCLEOTIDE SEQUENCE [LARGE SCALE GENOMIC DNA]</scope>
    <source>
        <strain evidence="10">GE5 / Orsay</strain>
    </source>
</reference>
<gene>
    <name evidence="9" type="ORF">PAB0376</name>
</gene>
<dbReference type="GO" id="GO:0009249">
    <property type="term" value="P:protein lipoylation"/>
    <property type="evidence" value="ECO:0007669"/>
    <property type="project" value="UniProtKB-ARBA"/>
</dbReference>
<proteinExistence type="predicted"/>
<comment type="pathway">
    <text evidence="1">Protein modification; protein lipoylation via exogenous pathway; protein N(6)-(lipoyl)lysine from lipoate: step 2/2.</text>
</comment>
<evidence type="ECO:0000256" key="2">
    <source>
        <dbReference type="ARBA" id="ARBA00005124"/>
    </source>
</evidence>
<evidence type="ECO:0000259" key="8">
    <source>
        <dbReference type="Pfam" id="PF10437"/>
    </source>
</evidence>
<dbReference type="eggNOG" id="arCOG03837">
    <property type="taxonomic scope" value="Archaea"/>
</dbReference>
<keyword evidence="6" id="KW-0067">ATP-binding</keyword>
<dbReference type="SUPFAM" id="SSF82649">
    <property type="entry name" value="SufE/NifU"/>
    <property type="match status" value="1"/>
</dbReference>
<keyword evidence="5" id="KW-0547">Nucleotide-binding</keyword>